<dbReference type="Proteomes" id="UP001469553">
    <property type="component" value="Unassembled WGS sequence"/>
</dbReference>
<sequence>MDELLFVYLVFIHIKGKLRYKHCLTFSLRPAEANGVPENSLQRRCLYEAEWSGFPSLERGQQRPHHCGNVQLGRPDSEPPSPQQLRRLAEANFRSKWMFRQTSSSPGQLLSMVHTRLGFGQSNRERFMI</sequence>
<feature type="region of interest" description="Disordered" evidence="1">
    <location>
        <begin position="57"/>
        <end position="83"/>
    </location>
</feature>
<evidence type="ECO:0000313" key="3">
    <source>
        <dbReference type="Proteomes" id="UP001469553"/>
    </source>
</evidence>
<proteinExistence type="predicted"/>
<evidence type="ECO:0000313" key="2">
    <source>
        <dbReference type="EMBL" id="MEQ2287070.1"/>
    </source>
</evidence>
<evidence type="ECO:0000256" key="1">
    <source>
        <dbReference type="SAM" id="MobiDB-lite"/>
    </source>
</evidence>
<reference evidence="2 3" key="1">
    <citation type="submission" date="2021-06" db="EMBL/GenBank/DDBJ databases">
        <authorList>
            <person name="Palmer J.M."/>
        </authorList>
    </citation>
    <scope>NUCLEOTIDE SEQUENCE [LARGE SCALE GENOMIC DNA]</scope>
    <source>
        <strain evidence="2 3">AS_MEX2019</strain>
        <tissue evidence="2">Muscle</tissue>
    </source>
</reference>
<accession>A0ABV0Y049</accession>
<name>A0ABV0Y049_9TELE</name>
<gene>
    <name evidence="2" type="ORF">AMECASPLE_008781</name>
</gene>
<protein>
    <submittedName>
        <fullName evidence="2">Uncharacterized protein</fullName>
    </submittedName>
</protein>
<keyword evidence="3" id="KW-1185">Reference proteome</keyword>
<comment type="caution">
    <text evidence="2">The sequence shown here is derived from an EMBL/GenBank/DDBJ whole genome shotgun (WGS) entry which is preliminary data.</text>
</comment>
<organism evidence="2 3">
    <name type="scientific">Ameca splendens</name>
    <dbReference type="NCBI Taxonomy" id="208324"/>
    <lineage>
        <taxon>Eukaryota</taxon>
        <taxon>Metazoa</taxon>
        <taxon>Chordata</taxon>
        <taxon>Craniata</taxon>
        <taxon>Vertebrata</taxon>
        <taxon>Euteleostomi</taxon>
        <taxon>Actinopterygii</taxon>
        <taxon>Neopterygii</taxon>
        <taxon>Teleostei</taxon>
        <taxon>Neoteleostei</taxon>
        <taxon>Acanthomorphata</taxon>
        <taxon>Ovalentaria</taxon>
        <taxon>Atherinomorphae</taxon>
        <taxon>Cyprinodontiformes</taxon>
        <taxon>Goodeidae</taxon>
        <taxon>Ameca</taxon>
    </lineage>
</organism>
<dbReference type="EMBL" id="JAHRIP010019286">
    <property type="protein sequence ID" value="MEQ2287070.1"/>
    <property type="molecule type" value="Genomic_DNA"/>
</dbReference>